<evidence type="ECO:0000313" key="2">
    <source>
        <dbReference type="Proteomes" id="UP000320160"/>
    </source>
</evidence>
<reference evidence="1 2" key="1">
    <citation type="submission" date="2019-07" db="EMBL/GenBank/DDBJ databases">
        <authorList>
            <person name="Park M."/>
        </authorList>
    </citation>
    <scope>NUCLEOTIDE SEQUENCE [LARGE SCALE GENOMIC DNA]</scope>
    <source>
        <strain evidence="1 2">KCTC32445</strain>
    </source>
</reference>
<name>A0A553WBG4_9SPHN</name>
<dbReference type="AlphaFoldDB" id="A0A553WBG4"/>
<protein>
    <submittedName>
        <fullName evidence="1">Uncharacterized protein</fullName>
    </submittedName>
</protein>
<dbReference type="InterPro" id="IPR043148">
    <property type="entry name" value="TagF_C"/>
</dbReference>
<accession>A0A553WBG4</accession>
<comment type="caution">
    <text evidence="1">The sequence shown here is derived from an EMBL/GenBank/DDBJ whole genome shotgun (WGS) entry which is preliminary data.</text>
</comment>
<dbReference type="RefSeq" id="WP_143777258.1">
    <property type="nucleotide sequence ID" value="NZ_VKKU01000002.1"/>
</dbReference>
<evidence type="ECO:0000313" key="1">
    <source>
        <dbReference type="EMBL" id="TSB02038.1"/>
    </source>
</evidence>
<gene>
    <name evidence="1" type="ORF">FOM92_12950</name>
</gene>
<proteinExistence type="predicted"/>
<organism evidence="1 2">
    <name type="scientific">Sphingorhabdus contaminans</name>
    <dbReference type="NCBI Taxonomy" id="1343899"/>
    <lineage>
        <taxon>Bacteria</taxon>
        <taxon>Pseudomonadati</taxon>
        <taxon>Pseudomonadota</taxon>
        <taxon>Alphaproteobacteria</taxon>
        <taxon>Sphingomonadales</taxon>
        <taxon>Sphingomonadaceae</taxon>
        <taxon>Sphingorhabdus</taxon>
    </lineage>
</organism>
<dbReference type="Proteomes" id="UP000320160">
    <property type="component" value="Unassembled WGS sequence"/>
</dbReference>
<dbReference type="Gene3D" id="3.40.50.12580">
    <property type="match status" value="1"/>
</dbReference>
<keyword evidence="2" id="KW-1185">Reference proteome</keyword>
<dbReference type="EMBL" id="VKKU01000002">
    <property type="protein sequence ID" value="TSB02038.1"/>
    <property type="molecule type" value="Genomic_DNA"/>
</dbReference>
<dbReference type="OrthoDB" id="49588at2"/>
<sequence>MSQQPFFNLIDLLAVENDPDLLAFNCPTTDIPAWAFIRLAFIRTIIGKVFYERPIMGANFTQRGYPRKARYLIRSLWHNVTSQPKQAQVCFLTTGLGNYAELDCTRDRLASSLAEASPKQSLIFQGHGNWTWPKNFAPTNTLYNTPSKVRAHALGWCRTSKQHRDLALTVIAMAALRARTIIGFDLSDEEVNTLAAMLSHRLATYPQIVDYYYRWFLKREIRLLMLEDGCLGSNMIGVIQAARMAKVVTAEYQHGMISSGHDGYNIGDHVIAHTGFRQTLPHYMLTYGKWWNAQFNMPVAKIAVGNPHFAESLKRTYEPADKSDILILGDGFDTQSYISLANDIRNNSEIGAKRVLFRPHPIERERLQSINLPQGVEIDSNPNIYHTLSRSLFVISELSTGLFEAAAMGCKPLMWSTPKSRFALPDPPFPSFLSFNELGSILATAQNQKHSNSVQYTEFFELDWISNFTKFVEEVLEIDYRDR</sequence>